<comment type="caution">
    <text evidence="1">The sequence shown here is derived from an EMBL/GenBank/DDBJ whole genome shotgun (WGS) entry which is preliminary data.</text>
</comment>
<evidence type="ECO:0000313" key="2">
    <source>
        <dbReference type="Proteomes" id="UP000076603"/>
    </source>
</evidence>
<dbReference type="EMBL" id="LWAE01000003">
    <property type="protein sequence ID" value="KZL91677.1"/>
    <property type="molecule type" value="Genomic_DNA"/>
</dbReference>
<gene>
    <name evidence="1" type="ORF">CLMAG_34360</name>
</gene>
<organism evidence="1 2">
    <name type="scientific">Clostridium magnum DSM 2767</name>
    <dbReference type="NCBI Taxonomy" id="1121326"/>
    <lineage>
        <taxon>Bacteria</taxon>
        <taxon>Bacillati</taxon>
        <taxon>Bacillota</taxon>
        <taxon>Clostridia</taxon>
        <taxon>Eubacteriales</taxon>
        <taxon>Clostridiaceae</taxon>
        <taxon>Clostridium</taxon>
    </lineage>
</organism>
<evidence type="ECO:0000313" key="1">
    <source>
        <dbReference type="EMBL" id="KZL91677.1"/>
    </source>
</evidence>
<keyword evidence="2" id="KW-1185">Reference proteome</keyword>
<protein>
    <submittedName>
        <fullName evidence="1">Uncharacterized protein</fullName>
    </submittedName>
</protein>
<name>A0A162SNV6_9CLOT</name>
<proteinExistence type="predicted"/>
<sequence>MKIDYDLLLKWQIIRAAEMIILGAPFKEEMWGFIEENIT</sequence>
<dbReference type="Proteomes" id="UP000076603">
    <property type="component" value="Unassembled WGS sequence"/>
</dbReference>
<dbReference type="STRING" id="1121326.CLMAG_34360"/>
<dbReference type="PATRIC" id="fig|1121326.3.peg.3475"/>
<dbReference type="AlphaFoldDB" id="A0A162SNV6"/>
<reference evidence="1 2" key="1">
    <citation type="submission" date="2016-04" db="EMBL/GenBank/DDBJ databases">
        <title>Genome sequence of Clostridium magnum DSM 2767.</title>
        <authorList>
            <person name="Poehlein A."/>
            <person name="Uhlig R."/>
            <person name="Fischer R."/>
            <person name="Bahl H."/>
            <person name="Daniel R."/>
        </authorList>
    </citation>
    <scope>NUCLEOTIDE SEQUENCE [LARGE SCALE GENOMIC DNA]</scope>
    <source>
        <strain evidence="1 2">DSM 2767</strain>
    </source>
</reference>
<accession>A0A162SNV6</accession>